<dbReference type="InterPro" id="IPR008963">
    <property type="entry name" value="Purple_acid_Pase-like_N"/>
</dbReference>
<proteinExistence type="predicted"/>
<dbReference type="GO" id="GO:0046872">
    <property type="term" value="F:metal ion binding"/>
    <property type="evidence" value="ECO:0007669"/>
    <property type="project" value="InterPro"/>
</dbReference>
<feature type="non-terminal residue" evidence="3">
    <location>
        <position position="98"/>
    </location>
</feature>
<dbReference type="InterPro" id="IPR015914">
    <property type="entry name" value="PAPs_N"/>
</dbReference>
<evidence type="ECO:0000256" key="1">
    <source>
        <dbReference type="SAM" id="SignalP"/>
    </source>
</evidence>
<dbReference type="AlphaFoldDB" id="A0A1Y3BKT5"/>
<protein>
    <recommendedName>
        <fullName evidence="2">Purple acid phosphatase N-terminal domain-containing protein</fullName>
    </recommendedName>
</protein>
<evidence type="ECO:0000259" key="2">
    <source>
        <dbReference type="Pfam" id="PF16656"/>
    </source>
</evidence>
<keyword evidence="1" id="KW-0732">Signal</keyword>
<dbReference type="GO" id="GO:0003993">
    <property type="term" value="F:acid phosphatase activity"/>
    <property type="evidence" value="ECO:0007669"/>
    <property type="project" value="InterPro"/>
</dbReference>
<name>A0A1Y3BKT5_EURMA</name>
<gene>
    <name evidence="3" type="ORF">BLA29_010035</name>
</gene>
<evidence type="ECO:0000313" key="4">
    <source>
        <dbReference type="Proteomes" id="UP000194236"/>
    </source>
</evidence>
<dbReference type="Pfam" id="PF16656">
    <property type="entry name" value="Pur_ac_phosph_N"/>
    <property type="match status" value="1"/>
</dbReference>
<dbReference type="SUPFAM" id="SSF49363">
    <property type="entry name" value="Purple acid phosphatase, N-terminal domain"/>
    <property type="match status" value="1"/>
</dbReference>
<comment type="caution">
    <text evidence="3">The sequence shown here is derived from an EMBL/GenBank/DDBJ whole genome shotgun (WGS) entry which is preliminary data.</text>
</comment>
<feature type="domain" description="Purple acid phosphatase N-terminal" evidence="2">
    <location>
        <begin position="25"/>
        <end position="98"/>
    </location>
</feature>
<keyword evidence="4" id="KW-1185">Reference proteome</keyword>
<organism evidence="3 4">
    <name type="scientific">Euroglyphus maynei</name>
    <name type="common">Mayne's house dust mite</name>
    <dbReference type="NCBI Taxonomy" id="6958"/>
    <lineage>
        <taxon>Eukaryota</taxon>
        <taxon>Metazoa</taxon>
        <taxon>Ecdysozoa</taxon>
        <taxon>Arthropoda</taxon>
        <taxon>Chelicerata</taxon>
        <taxon>Arachnida</taxon>
        <taxon>Acari</taxon>
        <taxon>Acariformes</taxon>
        <taxon>Sarcoptiformes</taxon>
        <taxon>Astigmata</taxon>
        <taxon>Psoroptidia</taxon>
        <taxon>Analgoidea</taxon>
        <taxon>Pyroglyphidae</taxon>
        <taxon>Pyroglyphinae</taxon>
        <taxon>Euroglyphus</taxon>
    </lineage>
</organism>
<sequence>MNMKLWLLLLFLVFVFHFDNGSTIEQIHLSLGSNETEMIVTWTIPEQISLQKGRVFYGMNSTRQSESVMAEIEIFKNYKTEYCTYRALLTMLKPNTTY</sequence>
<evidence type="ECO:0000313" key="3">
    <source>
        <dbReference type="EMBL" id="OTF81601.1"/>
    </source>
</evidence>
<accession>A0A1Y3BKT5</accession>
<feature type="chain" id="PRO_5013050907" description="Purple acid phosphatase N-terminal domain-containing protein" evidence="1">
    <location>
        <begin position="22"/>
        <end position="98"/>
    </location>
</feature>
<dbReference type="Proteomes" id="UP000194236">
    <property type="component" value="Unassembled WGS sequence"/>
</dbReference>
<dbReference type="Gene3D" id="2.60.40.380">
    <property type="entry name" value="Purple acid phosphatase-like, N-terminal"/>
    <property type="match status" value="1"/>
</dbReference>
<feature type="signal peptide" evidence="1">
    <location>
        <begin position="1"/>
        <end position="21"/>
    </location>
</feature>
<dbReference type="EMBL" id="MUJZ01012741">
    <property type="protein sequence ID" value="OTF81601.1"/>
    <property type="molecule type" value="Genomic_DNA"/>
</dbReference>
<dbReference type="OrthoDB" id="45007at2759"/>
<reference evidence="3 4" key="1">
    <citation type="submission" date="2017-03" db="EMBL/GenBank/DDBJ databases">
        <title>Genome Survey of Euroglyphus maynei.</title>
        <authorList>
            <person name="Arlian L.G."/>
            <person name="Morgan M.S."/>
            <person name="Rider S.D."/>
        </authorList>
    </citation>
    <scope>NUCLEOTIDE SEQUENCE [LARGE SCALE GENOMIC DNA]</scope>
    <source>
        <strain evidence="3">Arlian Lab</strain>
        <tissue evidence="3">Whole body</tissue>
    </source>
</reference>